<dbReference type="RefSeq" id="WP_138153181.1">
    <property type="nucleotide sequence ID" value="NZ_CBDDKQ010000003.1"/>
</dbReference>
<keyword evidence="3" id="KW-1185">Reference proteome</keyword>
<keyword evidence="1" id="KW-0472">Membrane</keyword>
<feature type="transmembrane region" description="Helical" evidence="1">
    <location>
        <begin position="133"/>
        <end position="150"/>
    </location>
</feature>
<proteinExistence type="predicted"/>
<evidence type="ECO:0000313" key="3">
    <source>
        <dbReference type="Proteomes" id="UP000308901"/>
    </source>
</evidence>
<gene>
    <name evidence="2" type="ORF">FDK22_11820</name>
</gene>
<dbReference type="AlphaFoldDB" id="A0A5R8XZB1"/>
<name>A0A5R8XZB1_9BACT</name>
<comment type="caution">
    <text evidence="2">The sequence shown here is derived from an EMBL/GenBank/DDBJ whole genome shotgun (WGS) entry which is preliminary data.</text>
</comment>
<reference evidence="2 3" key="1">
    <citation type="submission" date="2019-05" db="EMBL/GenBank/DDBJ databases">
        <title>Arcobacter sp. nov., isolated from sea sediment.</title>
        <authorList>
            <person name="Kim W."/>
        </authorList>
    </citation>
    <scope>NUCLEOTIDE SEQUENCE [LARGE SCALE GENOMIC DNA]</scope>
    <source>
        <strain evidence="2 3">CAU 1517</strain>
    </source>
</reference>
<accession>A0A5R8XZB1</accession>
<feature type="transmembrane region" description="Helical" evidence="1">
    <location>
        <begin position="72"/>
        <end position="96"/>
    </location>
</feature>
<feature type="transmembrane region" description="Helical" evidence="1">
    <location>
        <begin position="49"/>
        <end position="66"/>
    </location>
</feature>
<keyword evidence="1" id="KW-1133">Transmembrane helix</keyword>
<dbReference type="Proteomes" id="UP000308901">
    <property type="component" value="Unassembled WGS sequence"/>
</dbReference>
<keyword evidence="1" id="KW-0812">Transmembrane</keyword>
<feature type="transmembrane region" description="Helical" evidence="1">
    <location>
        <begin position="108"/>
        <end position="127"/>
    </location>
</feature>
<organism evidence="2 3">
    <name type="scientific">Arcobacter arenosus</name>
    <dbReference type="NCBI Taxonomy" id="2576037"/>
    <lineage>
        <taxon>Bacteria</taxon>
        <taxon>Pseudomonadati</taxon>
        <taxon>Campylobacterota</taxon>
        <taxon>Epsilonproteobacteria</taxon>
        <taxon>Campylobacterales</taxon>
        <taxon>Arcobacteraceae</taxon>
        <taxon>Arcobacter</taxon>
    </lineage>
</organism>
<evidence type="ECO:0000256" key="1">
    <source>
        <dbReference type="SAM" id="Phobius"/>
    </source>
</evidence>
<dbReference type="EMBL" id="VANU01000005">
    <property type="protein sequence ID" value="TLP36927.1"/>
    <property type="molecule type" value="Genomic_DNA"/>
</dbReference>
<evidence type="ECO:0000313" key="2">
    <source>
        <dbReference type="EMBL" id="TLP36927.1"/>
    </source>
</evidence>
<sequence length="160" mass="18589">MQTEINTQDEKSKNYLKDCFMQKCRNEYDDYLKDEESALDRYAKLSIQYLQFISLGIFSTAVLLQSPLNFNFIAAFLALSVLVFFISVTLILRYSLKNSKDIKLKNDIYDAWTKTVLYAILINLLLIFVENGLNQILVVLFFATIAIIFIQKSKKTIQEI</sequence>
<protein>
    <submittedName>
        <fullName evidence="2">Uncharacterized protein</fullName>
    </submittedName>
</protein>